<dbReference type="Gene3D" id="3.40.50.11880">
    <property type="entry name" value="Plasmid SOS inhibition protein"/>
    <property type="match status" value="1"/>
</dbReference>
<dbReference type="InterPro" id="IPR009385">
    <property type="entry name" value="Plasmid_inh_PsiB"/>
</dbReference>
<reference evidence="1 2" key="1">
    <citation type="submission" date="2019-06" db="EMBL/GenBank/DDBJ databases">
        <title>Pantoea dispersa Assembly.</title>
        <authorList>
            <person name="Wang J."/>
        </authorList>
    </citation>
    <scope>NUCLEOTIDE SEQUENCE [LARGE SCALE GENOMIC DNA]</scope>
    <source>
        <strain evidence="2">bio</strain>
    </source>
</reference>
<name>A0ABY2ZU90_9GAMM</name>
<dbReference type="InterPro" id="IPR038131">
    <property type="entry name" value="PsiB-like_sf"/>
</dbReference>
<comment type="caution">
    <text evidence="1">The sequence shown here is derived from an EMBL/GenBank/DDBJ whole genome shotgun (WGS) entry which is preliminary data.</text>
</comment>
<accession>A0ABY2ZU90</accession>
<dbReference type="EMBL" id="VICF01000010">
    <property type="protein sequence ID" value="TQC70107.1"/>
    <property type="molecule type" value="Genomic_DNA"/>
</dbReference>
<organism evidence="1 2">
    <name type="scientific">Pantoea dispersa</name>
    <dbReference type="NCBI Taxonomy" id="59814"/>
    <lineage>
        <taxon>Bacteria</taxon>
        <taxon>Pseudomonadati</taxon>
        <taxon>Pseudomonadota</taxon>
        <taxon>Gammaproteobacteria</taxon>
        <taxon>Enterobacterales</taxon>
        <taxon>Erwiniaceae</taxon>
        <taxon>Pantoea</taxon>
    </lineage>
</organism>
<gene>
    <name evidence="1" type="ORF">FK492_20250</name>
</gene>
<protein>
    <submittedName>
        <fullName evidence="1">Uncharacterized protein</fullName>
    </submittedName>
</protein>
<sequence length="202" mass="21979">MTLLALTDCDFEAYRDRGEIFRQRMSAAVLNALQLPESTRMNCKMRAEGGGAYPVHLRLTRADAAPLAVGLVSPSCCSPVWCAIVADTRTRCYLRLYVSDRLEPAALQVIFAKIAEYTRAGFTGAGELVAAIRVGSTRYDPDLIGAGATAAGVTKLSMGIRTDAALEIHRMHGFLNRKIVCSRPSAMNVPWELCVDKINNVV</sequence>
<dbReference type="Proteomes" id="UP000319715">
    <property type="component" value="Unassembled WGS sequence"/>
</dbReference>
<dbReference type="Pfam" id="PF06290">
    <property type="entry name" value="PsiB"/>
    <property type="match status" value="1"/>
</dbReference>
<evidence type="ECO:0000313" key="1">
    <source>
        <dbReference type="EMBL" id="TQC70107.1"/>
    </source>
</evidence>
<dbReference type="RefSeq" id="WP_141497001.1">
    <property type="nucleotide sequence ID" value="NZ_CP157884.1"/>
</dbReference>
<evidence type="ECO:0000313" key="2">
    <source>
        <dbReference type="Proteomes" id="UP000319715"/>
    </source>
</evidence>
<keyword evidence="2" id="KW-1185">Reference proteome</keyword>
<proteinExistence type="predicted"/>